<dbReference type="InterPro" id="IPR008969">
    <property type="entry name" value="CarboxyPept-like_regulatory"/>
</dbReference>
<evidence type="ECO:0000313" key="2">
    <source>
        <dbReference type="EMBL" id="MFC7440385.1"/>
    </source>
</evidence>
<reference evidence="3" key="1">
    <citation type="journal article" date="2019" name="Int. J. Syst. Evol. Microbiol.">
        <title>The Global Catalogue of Microorganisms (GCM) 10K type strain sequencing project: providing services to taxonomists for standard genome sequencing and annotation.</title>
        <authorList>
            <consortium name="The Broad Institute Genomics Platform"/>
            <consortium name="The Broad Institute Genome Sequencing Center for Infectious Disease"/>
            <person name="Wu L."/>
            <person name="Ma J."/>
        </authorList>
    </citation>
    <scope>NUCLEOTIDE SEQUENCE [LARGE SCALE GENOMIC DNA]</scope>
    <source>
        <strain evidence="3">CGMCC 1.12942</strain>
    </source>
</reference>
<keyword evidence="1" id="KW-0732">Signal</keyword>
<dbReference type="EMBL" id="JBHTBW010000009">
    <property type="protein sequence ID" value="MFC7440385.1"/>
    <property type="molecule type" value="Genomic_DNA"/>
</dbReference>
<protein>
    <submittedName>
        <fullName evidence="2">Carboxypeptidase-like regulatory domain-containing protein</fullName>
    </submittedName>
</protein>
<proteinExistence type="predicted"/>
<evidence type="ECO:0000313" key="3">
    <source>
        <dbReference type="Proteomes" id="UP001596500"/>
    </source>
</evidence>
<feature type="signal peptide" evidence="1">
    <location>
        <begin position="1"/>
        <end position="23"/>
    </location>
</feature>
<organism evidence="2 3">
    <name type="scientific">Laceyella putida</name>
    <dbReference type="NCBI Taxonomy" id="110101"/>
    <lineage>
        <taxon>Bacteria</taxon>
        <taxon>Bacillati</taxon>
        <taxon>Bacillota</taxon>
        <taxon>Bacilli</taxon>
        <taxon>Bacillales</taxon>
        <taxon>Thermoactinomycetaceae</taxon>
        <taxon>Laceyella</taxon>
    </lineage>
</organism>
<accession>A0ABW2RHG5</accession>
<dbReference type="Proteomes" id="UP001596500">
    <property type="component" value="Unassembled WGS sequence"/>
</dbReference>
<dbReference type="Pfam" id="PF13620">
    <property type="entry name" value="CarboxypepD_reg"/>
    <property type="match status" value="1"/>
</dbReference>
<gene>
    <name evidence="2" type="ORF">ACFQNG_04345</name>
</gene>
<evidence type="ECO:0000256" key="1">
    <source>
        <dbReference type="SAM" id="SignalP"/>
    </source>
</evidence>
<dbReference type="SUPFAM" id="SSF49464">
    <property type="entry name" value="Carboxypeptidase regulatory domain-like"/>
    <property type="match status" value="1"/>
</dbReference>
<comment type="caution">
    <text evidence="2">The sequence shown here is derived from an EMBL/GenBank/DDBJ whole genome shotgun (WGS) entry which is preliminary data.</text>
</comment>
<dbReference type="PROSITE" id="PS51257">
    <property type="entry name" value="PROKAR_LIPOPROTEIN"/>
    <property type="match status" value="1"/>
</dbReference>
<keyword evidence="3" id="KW-1185">Reference proteome</keyword>
<name>A0ABW2RHG5_9BACL</name>
<dbReference type="RefSeq" id="WP_379863630.1">
    <property type="nucleotide sequence ID" value="NZ_JBHTBW010000009.1"/>
</dbReference>
<sequence>MPIRHTFLLTLCALLLLSGCGTPPEQTTAPVKNPTASTPQRKQLVEVTGQVLDLQGSPIHGVTVTPVPTGKRPVPLPRMLRYTDTLGRFTWRVPPGTYDFNFQKTGYLGQSKPVNATNGTIRMQVQMARIN</sequence>
<dbReference type="Gene3D" id="2.60.40.1120">
    <property type="entry name" value="Carboxypeptidase-like, regulatory domain"/>
    <property type="match status" value="1"/>
</dbReference>
<feature type="chain" id="PRO_5045378854" evidence="1">
    <location>
        <begin position="24"/>
        <end position="131"/>
    </location>
</feature>